<comment type="caution">
    <text evidence="5">The sequence shown here is derived from an EMBL/GenBank/DDBJ whole genome shotgun (WGS) entry which is preliminary data.</text>
</comment>
<evidence type="ECO:0000313" key="5">
    <source>
        <dbReference type="EMBL" id="KAA5545470.1"/>
    </source>
</evidence>
<evidence type="ECO:0000256" key="2">
    <source>
        <dbReference type="PIRSR" id="PIRSR605511-1"/>
    </source>
</evidence>
<reference evidence="5 6" key="1">
    <citation type="submission" date="2019-08" db="EMBL/GenBank/DDBJ databases">
        <authorList>
            <person name="Dhanesh K."/>
            <person name="Kumar G."/>
            <person name="Sasikala C."/>
            <person name="Venkata Ramana C."/>
        </authorList>
    </citation>
    <scope>NUCLEOTIDE SEQUENCE [LARGE SCALE GENOMIC DNA]</scope>
    <source>
        <strain evidence="5 6">JC645</strain>
    </source>
</reference>
<dbReference type="PANTHER" id="PTHR47572:SF4">
    <property type="entry name" value="LACTONASE DRP35"/>
    <property type="match status" value="1"/>
</dbReference>
<gene>
    <name evidence="5" type="ORF">FYK55_07430</name>
</gene>
<dbReference type="EMBL" id="VWOX01000003">
    <property type="protein sequence ID" value="KAA5545470.1"/>
    <property type="molecule type" value="Genomic_DNA"/>
</dbReference>
<dbReference type="AlphaFoldDB" id="A0A5M6DGR2"/>
<dbReference type="SUPFAM" id="SSF63829">
    <property type="entry name" value="Calcium-dependent phosphotriesterase"/>
    <property type="match status" value="1"/>
</dbReference>
<dbReference type="Proteomes" id="UP000324479">
    <property type="component" value="Unassembled WGS sequence"/>
</dbReference>
<proteinExistence type="predicted"/>
<dbReference type="Gene3D" id="2.120.10.30">
    <property type="entry name" value="TolB, C-terminal domain"/>
    <property type="match status" value="1"/>
</dbReference>
<feature type="binding site" evidence="3">
    <location>
        <position position="267"/>
    </location>
    <ligand>
        <name>a divalent metal cation</name>
        <dbReference type="ChEBI" id="CHEBI:60240"/>
    </ligand>
</feature>
<dbReference type="GO" id="GO:0046872">
    <property type="term" value="F:metal ion binding"/>
    <property type="evidence" value="ECO:0007669"/>
    <property type="project" value="UniProtKB-KW"/>
</dbReference>
<feature type="active site" description="Proton donor/acceptor" evidence="2">
    <location>
        <position position="267"/>
    </location>
</feature>
<dbReference type="InterPro" id="IPR051262">
    <property type="entry name" value="SMP-30/CGR1_Lactonase"/>
</dbReference>
<evidence type="ECO:0000313" key="6">
    <source>
        <dbReference type="Proteomes" id="UP000324479"/>
    </source>
</evidence>
<comment type="cofactor">
    <cofactor evidence="3">
        <name>Zn(2+)</name>
        <dbReference type="ChEBI" id="CHEBI:29105"/>
    </cofactor>
    <text evidence="3">Binds 1 divalent metal cation per subunit.</text>
</comment>
<accession>A0A5M6DGR2</accession>
<organism evidence="5 6">
    <name type="scientific">Roseiconus nitratireducens</name>
    <dbReference type="NCBI Taxonomy" id="2605748"/>
    <lineage>
        <taxon>Bacteria</taxon>
        <taxon>Pseudomonadati</taxon>
        <taxon>Planctomycetota</taxon>
        <taxon>Planctomycetia</taxon>
        <taxon>Pirellulales</taxon>
        <taxon>Pirellulaceae</taxon>
        <taxon>Roseiconus</taxon>
    </lineage>
</organism>
<keyword evidence="3" id="KW-0479">Metal-binding</keyword>
<keyword evidence="3" id="KW-0862">Zinc</keyword>
<dbReference type="RefSeq" id="WP_150075739.1">
    <property type="nucleotide sequence ID" value="NZ_VWOX01000003.1"/>
</dbReference>
<dbReference type="GO" id="GO:0016787">
    <property type="term" value="F:hydrolase activity"/>
    <property type="evidence" value="ECO:0007669"/>
    <property type="project" value="UniProtKB-KW"/>
</dbReference>
<feature type="domain" description="SMP-30/Gluconolactonase/LRE-like region" evidence="4">
    <location>
        <begin position="76"/>
        <end position="321"/>
    </location>
</feature>
<keyword evidence="6" id="KW-1185">Reference proteome</keyword>
<evidence type="ECO:0000256" key="3">
    <source>
        <dbReference type="PIRSR" id="PIRSR605511-2"/>
    </source>
</evidence>
<feature type="binding site" evidence="3">
    <location>
        <position position="78"/>
    </location>
    <ligand>
        <name>a divalent metal cation</name>
        <dbReference type="ChEBI" id="CHEBI:60240"/>
    </ligand>
</feature>
<sequence length="336" mass="35791">MRCFITQHLNASGPQGSVPQSSVRQLSRMLAASLLAGSLVAGSLVGGPAMRATAQDAPSSIQPTGKVELVQDGFEFTEGPAWDEVNKTLYFSDIPANKIHRLAADGSLTTFTDQSNHNNGILITTDGRILGCQMDGQVAIYDAKTGSSTTVAGTYEGKRFNAPNDLVADSEGGIYFTDPLFRAPQPLPQDVQACYYVSRDGDVRRVTEGLPAPNGIGLSPDGKHLYVCPSQQAEMLVYDVSQPGRLSEPKTFCTLAQPDGKTNTGADGITLDEKGNVYITSNLGVQIFSPAGEPLGLVSFPQQPANVCFGGPEWKTMYVTARTAVYRVEMPIAGLH</sequence>
<dbReference type="PRINTS" id="PR01790">
    <property type="entry name" value="SMP30FAMILY"/>
</dbReference>
<feature type="binding site" evidence="3">
    <location>
        <position position="164"/>
    </location>
    <ligand>
        <name>substrate</name>
    </ligand>
</feature>
<evidence type="ECO:0000259" key="4">
    <source>
        <dbReference type="Pfam" id="PF08450"/>
    </source>
</evidence>
<keyword evidence="1" id="KW-0378">Hydrolase</keyword>
<dbReference type="Pfam" id="PF08450">
    <property type="entry name" value="SGL"/>
    <property type="match status" value="1"/>
</dbReference>
<dbReference type="InterPro" id="IPR013658">
    <property type="entry name" value="SGL"/>
</dbReference>
<name>A0A5M6DGR2_9BACT</name>
<dbReference type="InterPro" id="IPR005511">
    <property type="entry name" value="SMP-30"/>
</dbReference>
<dbReference type="PANTHER" id="PTHR47572">
    <property type="entry name" value="LIPOPROTEIN-RELATED"/>
    <property type="match status" value="1"/>
</dbReference>
<protein>
    <submittedName>
        <fullName evidence="5">SMP-30/gluconolactonase/LRE family protein</fullName>
    </submittedName>
</protein>
<feature type="binding site" evidence="3">
    <location>
        <position position="214"/>
    </location>
    <ligand>
        <name>a divalent metal cation</name>
        <dbReference type="ChEBI" id="CHEBI:60240"/>
    </ligand>
</feature>
<dbReference type="InterPro" id="IPR011042">
    <property type="entry name" value="6-blade_b-propeller_TolB-like"/>
</dbReference>
<evidence type="ECO:0000256" key="1">
    <source>
        <dbReference type="ARBA" id="ARBA00022801"/>
    </source>
</evidence>